<accession>A0A1M7Y5F5</accession>
<feature type="transmembrane region" description="Helical" evidence="7">
    <location>
        <begin position="676"/>
        <end position="699"/>
    </location>
</feature>
<protein>
    <submittedName>
        <fullName evidence="9">ABC-type transport system, involved in lipoprotein release, permease component</fullName>
    </submittedName>
</protein>
<reference evidence="9 10" key="1">
    <citation type="submission" date="2016-12" db="EMBL/GenBank/DDBJ databases">
        <authorList>
            <person name="Song W.-J."/>
            <person name="Kurnit D.M."/>
        </authorList>
    </citation>
    <scope>NUCLEOTIDE SEQUENCE [LARGE SCALE GENOMIC DNA]</scope>
    <source>
        <strain evidence="9 10">DSM 12503</strain>
    </source>
</reference>
<feature type="transmembrane region" description="Helical" evidence="7">
    <location>
        <begin position="723"/>
        <end position="750"/>
    </location>
</feature>
<comment type="similarity">
    <text evidence="6">Belongs to the ABC-4 integral membrane protein family.</text>
</comment>
<dbReference type="PANTHER" id="PTHR30572">
    <property type="entry name" value="MEMBRANE COMPONENT OF TRANSPORTER-RELATED"/>
    <property type="match status" value="1"/>
</dbReference>
<keyword evidence="10" id="KW-1185">Reference proteome</keyword>
<keyword evidence="5 7" id="KW-0472">Membrane</keyword>
<feature type="transmembrane region" description="Helical" evidence="7">
    <location>
        <begin position="21"/>
        <end position="43"/>
    </location>
</feature>
<feature type="transmembrane region" description="Helical" evidence="7">
    <location>
        <begin position="459"/>
        <end position="480"/>
    </location>
</feature>
<dbReference type="InterPro" id="IPR003838">
    <property type="entry name" value="ABC3_permease_C"/>
</dbReference>
<keyword evidence="9" id="KW-0449">Lipoprotein</keyword>
<dbReference type="STRING" id="1121345.SAMN02745217_01646"/>
<evidence type="ECO:0000313" key="10">
    <source>
        <dbReference type="Proteomes" id="UP000184612"/>
    </source>
</evidence>
<dbReference type="RefSeq" id="WP_073588342.1">
    <property type="nucleotide sequence ID" value="NZ_FRFD01000004.1"/>
</dbReference>
<proteinExistence type="inferred from homology"/>
<dbReference type="PANTHER" id="PTHR30572:SF4">
    <property type="entry name" value="ABC TRANSPORTER PERMEASE YTRF"/>
    <property type="match status" value="1"/>
</dbReference>
<evidence type="ECO:0000256" key="5">
    <source>
        <dbReference type="ARBA" id="ARBA00023136"/>
    </source>
</evidence>
<gene>
    <name evidence="9" type="ORF">SAMN02745217_01646</name>
</gene>
<feature type="transmembrane region" description="Helical" evidence="7">
    <location>
        <begin position="237"/>
        <end position="258"/>
    </location>
</feature>
<feature type="transmembrane region" description="Helical" evidence="7">
    <location>
        <begin position="376"/>
        <end position="398"/>
    </location>
</feature>
<dbReference type="Proteomes" id="UP000184612">
    <property type="component" value="Unassembled WGS sequence"/>
</dbReference>
<organism evidence="9 10">
    <name type="scientific">Anaerocolumna xylanovorans DSM 12503</name>
    <dbReference type="NCBI Taxonomy" id="1121345"/>
    <lineage>
        <taxon>Bacteria</taxon>
        <taxon>Bacillati</taxon>
        <taxon>Bacillota</taxon>
        <taxon>Clostridia</taxon>
        <taxon>Lachnospirales</taxon>
        <taxon>Lachnospiraceae</taxon>
        <taxon>Anaerocolumna</taxon>
    </lineage>
</organism>
<evidence type="ECO:0000313" key="9">
    <source>
        <dbReference type="EMBL" id="SHO47748.1"/>
    </source>
</evidence>
<evidence type="ECO:0000256" key="2">
    <source>
        <dbReference type="ARBA" id="ARBA00022475"/>
    </source>
</evidence>
<dbReference type="GO" id="GO:0005886">
    <property type="term" value="C:plasma membrane"/>
    <property type="evidence" value="ECO:0007669"/>
    <property type="project" value="UniProtKB-SubCell"/>
</dbReference>
<feature type="domain" description="ABC3 transporter permease C-terminal" evidence="8">
    <location>
        <begin position="244"/>
        <end position="361"/>
    </location>
</feature>
<evidence type="ECO:0000259" key="8">
    <source>
        <dbReference type="Pfam" id="PF02687"/>
    </source>
</evidence>
<sequence length="808" mass="91037">MKKILQCFWKDKKANRGSLAVLMITVILSTTAVFGVINALPLLKMAIGNDMKNASYGRSDFVVNGLEYELFSLGNIKTEAKVTGILNWYGILKDGGEKKCEIAAADYSVLPEVFDIRMADGEYLESDTKGAVITKWLADKLALKQGDVLKISINDKQYSFTVSGIALNRGLFADSTYLILLPKNKLDTILGVGTDDVNIAYIYDCDAKTASSDIGVPDNLHLKKVVDEDIINSEISLYALLLVFILIFVFLIAFYIIYNVYNIFVVERAGYIGTLRSCGATRKYIRKVFITANIIISAISGMIGTLLGGTVICLFAWKVMSVNYLKEEAGYMLVSFAVTMFFAIVLAMVSISIPLNHVLKYSERALLNNEIEKNKTRISAVPVVAFAITLFLWGLTSIWNTGNLLTECIIFMLFIVTSIIGIRFFVYFMDRIVGKRIGKGPLLIAAKNVIHNIYVQKNITLIAVLSILLILVGSLSYSVLKGLTSFYNNYKCNAYFETYTYFDKDDLQKIKQIEGLDRSYPCISKRMMIQKKESVSCFIEDSPEKFSDEFLEFNIRWKDFSQDEFAKGRYCILSDVLSKRYNLSAGDYVEISRENIEEKYQIAAICYTTIEKGNFIFLSTYDIPFENCTNPNLILADCDNVPDFFEGLEAAFADRTLFMTTVEDKIKEDEESSKSLIAMFMAFSLFVVLIGVQGIYNNFKLSYINRKKEFAVMISNGYRMQKLFQIIFIETILCSLAGGIIALIYIQFYRNAIVDIMFLMDLALPLINKAWIIVTPVLLCIAASLVSILVSCRQISGIKKNMINILKI</sequence>
<feature type="transmembrane region" description="Helical" evidence="7">
    <location>
        <begin position="404"/>
        <end position="426"/>
    </location>
</feature>
<keyword evidence="2" id="KW-1003">Cell membrane</keyword>
<keyword evidence="3 7" id="KW-0812">Transmembrane</keyword>
<dbReference type="OrthoDB" id="1711021at2"/>
<feature type="transmembrane region" description="Helical" evidence="7">
    <location>
        <begin position="770"/>
        <end position="792"/>
    </location>
</feature>
<keyword evidence="4 7" id="KW-1133">Transmembrane helix</keyword>
<evidence type="ECO:0000256" key="4">
    <source>
        <dbReference type="ARBA" id="ARBA00022989"/>
    </source>
</evidence>
<feature type="domain" description="ABC3 transporter permease C-terminal" evidence="8">
    <location>
        <begin position="682"/>
        <end position="795"/>
    </location>
</feature>
<evidence type="ECO:0000256" key="6">
    <source>
        <dbReference type="ARBA" id="ARBA00038076"/>
    </source>
</evidence>
<name>A0A1M7Y5F5_9FIRM</name>
<comment type="subcellular location">
    <subcellularLocation>
        <location evidence="1">Cell membrane</location>
        <topology evidence="1">Multi-pass membrane protein</topology>
    </subcellularLocation>
</comment>
<evidence type="ECO:0000256" key="1">
    <source>
        <dbReference type="ARBA" id="ARBA00004651"/>
    </source>
</evidence>
<dbReference type="InterPro" id="IPR050250">
    <property type="entry name" value="Macrolide_Exporter_MacB"/>
</dbReference>
<dbReference type="Pfam" id="PF02687">
    <property type="entry name" value="FtsX"/>
    <property type="match status" value="2"/>
</dbReference>
<dbReference type="EMBL" id="FRFD01000004">
    <property type="protein sequence ID" value="SHO47748.1"/>
    <property type="molecule type" value="Genomic_DNA"/>
</dbReference>
<evidence type="ECO:0000256" key="3">
    <source>
        <dbReference type="ARBA" id="ARBA00022692"/>
    </source>
</evidence>
<evidence type="ECO:0000256" key="7">
    <source>
        <dbReference type="SAM" id="Phobius"/>
    </source>
</evidence>
<dbReference type="GO" id="GO:0022857">
    <property type="term" value="F:transmembrane transporter activity"/>
    <property type="evidence" value="ECO:0007669"/>
    <property type="project" value="TreeGrafter"/>
</dbReference>
<feature type="transmembrane region" description="Helical" evidence="7">
    <location>
        <begin position="292"/>
        <end position="317"/>
    </location>
</feature>
<feature type="transmembrane region" description="Helical" evidence="7">
    <location>
        <begin position="329"/>
        <end position="355"/>
    </location>
</feature>
<dbReference type="AlphaFoldDB" id="A0A1M7Y5F5"/>